<feature type="transmembrane region" description="Helical" evidence="2">
    <location>
        <begin position="44"/>
        <end position="62"/>
    </location>
</feature>
<dbReference type="Pfam" id="PF03743">
    <property type="entry name" value="TrbI"/>
    <property type="match status" value="1"/>
</dbReference>
<keyword evidence="2" id="KW-1133">Transmembrane helix</keyword>
<gene>
    <name evidence="3" type="ORF">PK98_14915</name>
</gene>
<reference evidence="3 4" key="1">
    <citation type="submission" date="2014-11" db="EMBL/GenBank/DDBJ databases">
        <title>Draft genome sequence of Kirrobacter mercurialis.</title>
        <authorList>
            <person name="Coil D.A."/>
            <person name="Eisen J.A."/>
        </authorList>
    </citation>
    <scope>NUCLEOTIDE SEQUENCE [LARGE SCALE GENOMIC DNA]</scope>
    <source>
        <strain evidence="3 4">Coronado</strain>
    </source>
</reference>
<evidence type="ECO:0000313" key="4">
    <source>
        <dbReference type="Proteomes" id="UP000030988"/>
    </source>
</evidence>
<evidence type="ECO:0000256" key="2">
    <source>
        <dbReference type="SAM" id="Phobius"/>
    </source>
</evidence>
<dbReference type="STRING" id="1572751.PK98_14915"/>
<keyword evidence="4" id="KW-1185">Reference proteome</keyword>
<feature type="region of interest" description="Disordered" evidence="1">
    <location>
        <begin position="157"/>
        <end position="200"/>
    </location>
</feature>
<dbReference type="EMBL" id="JTDN01000003">
    <property type="protein sequence ID" value="KHL24261.1"/>
    <property type="molecule type" value="Genomic_DNA"/>
</dbReference>
<proteinExistence type="predicted"/>
<keyword evidence="2" id="KW-0812">Transmembrane</keyword>
<dbReference type="Proteomes" id="UP000030988">
    <property type="component" value="Unassembled WGS sequence"/>
</dbReference>
<evidence type="ECO:0000256" key="1">
    <source>
        <dbReference type="SAM" id="MobiDB-lite"/>
    </source>
</evidence>
<feature type="compositionally biased region" description="Acidic residues" evidence="1">
    <location>
        <begin position="13"/>
        <end position="28"/>
    </location>
</feature>
<keyword evidence="2" id="KW-0472">Membrane</keyword>
<dbReference type="RefSeq" id="WP_039097839.1">
    <property type="nucleotide sequence ID" value="NZ_JTDN01000003.1"/>
</dbReference>
<feature type="region of interest" description="Disordered" evidence="1">
    <location>
        <begin position="1"/>
        <end position="29"/>
    </location>
</feature>
<dbReference type="InterPro" id="IPR005498">
    <property type="entry name" value="T4SS_VirB10/TraB/TrbI"/>
</dbReference>
<accession>A0A0B2BX95</accession>
<dbReference type="CDD" id="cd16430">
    <property type="entry name" value="TraB"/>
    <property type="match status" value="1"/>
</dbReference>
<protein>
    <submittedName>
        <fullName evidence="3">Conjugal transfer protein TraB</fullName>
    </submittedName>
</protein>
<dbReference type="AlphaFoldDB" id="A0A0B2BX95"/>
<name>A0A0B2BX95_9SPHN</name>
<organism evidence="3 4">
    <name type="scientific">Croceibacterium mercuriale</name>
    <dbReference type="NCBI Taxonomy" id="1572751"/>
    <lineage>
        <taxon>Bacteria</taxon>
        <taxon>Pseudomonadati</taxon>
        <taxon>Pseudomonadota</taxon>
        <taxon>Alphaproteobacteria</taxon>
        <taxon>Sphingomonadales</taxon>
        <taxon>Erythrobacteraceae</taxon>
        <taxon>Croceibacterium</taxon>
    </lineage>
</organism>
<sequence length="437" mass="45660">MEFLKRKPKDLDASEADGERDEHDEVEADGAIAENAATARKQKLVMIGVCSVLALAAMWYVMDDTTETIEQATGTGSAVKTTVSTDAMVNRQVADREWMSVYEHQQNDQGKRLAGIEGGGGDQFATLEAQIEALRGENAAMAADGTRVLDAYERENQQLQQQLSQSQSRPSAPGPMAAAAAMGVPSAPGPGAAAAPGPRSSNVRLTSFAAASGTASRIDSANGVTTYTDSANYLPPNSMARATVIVGADATTNTRSQSDPLPVVMRITGPARSVFHDGRLLATRVQGCVVNGAAYGDLSSEKVYVKLLRMTCPQPGGRYAVTEVKGFLAYGGKVGIRGRVVSREGGLTTQAFLAGLVSGAGNAFTTANQIPRITQGNPVLPDAESVGIAAVGGGAAQAGTTLSDYLIERAEQYQPVVEMPTGAQVEVVFLDGTFIRN</sequence>
<comment type="caution">
    <text evidence="3">The sequence shown here is derived from an EMBL/GenBank/DDBJ whole genome shotgun (WGS) entry which is preliminary data.</text>
</comment>
<evidence type="ECO:0000313" key="3">
    <source>
        <dbReference type="EMBL" id="KHL24261.1"/>
    </source>
</evidence>
<dbReference type="OrthoDB" id="15544at2"/>